<reference evidence="1 2" key="1">
    <citation type="submission" date="2018-03" db="EMBL/GenBank/DDBJ databases">
        <title>Genomic Encyclopedia of Archaeal and Bacterial Type Strains, Phase II (KMG-II): from individual species to whole genera.</title>
        <authorList>
            <person name="Goeker M."/>
        </authorList>
    </citation>
    <scope>NUCLEOTIDE SEQUENCE [LARGE SCALE GENOMIC DNA]</scope>
    <source>
        <strain evidence="1 2">DSM 19711</strain>
    </source>
</reference>
<protein>
    <submittedName>
        <fullName evidence="1">Uncharacterized protein</fullName>
    </submittedName>
</protein>
<dbReference type="AlphaFoldDB" id="A0A2T0R0H9"/>
<proteinExistence type="predicted"/>
<comment type="caution">
    <text evidence="1">The sequence shown here is derived from an EMBL/GenBank/DDBJ whole genome shotgun (WGS) entry which is preliminary data.</text>
</comment>
<keyword evidence="2" id="KW-1185">Reference proteome</keyword>
<dbReference type="Proteomes" id="UP000238083">
    <property type="component" value="Unassembled WGS sequence"/>
</dbReference>
<dbReference type="EMBL" id="PVZF01000010">
    <property type="protein sequence ID" value="PRY12629.1"/>
    <property type="molecule type" value="Genomic_DNA"/>
</dbReference>
<gene>
    <name evidence="1" type="ORF">CLV37_110192</name>
</gene>
<accession>A0A2T0R0H9</accession>
<evidence type="ECO:0000313" key="1">
    <source>
        <dbReference type="EMBL" id="PRY12629.1"/>
    </source>
</evidence>
<name>A0A2T0R0H9_9ACTN</name>
<sequence length="271" mass="30177">MPGQQDPVTCVADAAHEVRQRCARFSHGHLLDHLVHGRNVHSSQNVHTDYSCPLPASPIDWSTMTISYCTHDGCKRRVARESLCERHWKVRARQRTPKCTFEQCENHAALHSNGLCSGHEQQRRRGVKLQPLRQRLRRGTPCAVEDCSSAARARGLCGEHFVETYPLPDSATVDCVREGCSKPSKARGLCAGHHTEYSRAIAAECSVDNCAAPVCARSRCNQHYKEDLARERGLCSIAGCSNGIHRVKSTEVVYDVRCVMLRVVRPSRPAS</sequence>
<organism evidence="1 2">
    <name type="scientific">Kineococcus rhizosphaerae</name>
    <dbReference type="NCBI Taxonomy" id="559628"/>
    <lineage>
        <taxon>Bacteria</taxon>
        <taxon>Bacillati</taxon>
        <taxon>Actinomycetota</taxon>
        <taxon>Actinomycetes</taxon>
        <taxon>Kineosporiales</taxon>
        <taxon>Kineosporiaceae</taxon>
        <taxon>Kineococcus</taxon>
    </lineage>
</organism>
<evidence type="ECO:0000313" key="2">
    <source>
        <dbReference type="Proteomes" id="UP000238083"/>
    </source>
</evidence>